<feature type="domain" description="C2H2-type" evidence="11">
    <location>
        <begin position="1778"/>
        <end position="1805"/>
    </location>
</feature>
<feature type="domain" description="C2H2-type" evidence="11">
    <location>
        <begin position="1553"/>
        <end position="1581"/>
    </location>
</feature>
<feature type="domain" description="C2H2-type" evidence="11">
    <location>
        <begin position="1643"/>
        <end position="1670"/>
    </location>
</feature>
<feature type="domain" description="C2H2-type" evidence="11">
    <location>
        <begin position="731"/>
        <end position="753"/>
    </location>
</feature>
<feature type="domain" description="C2H2-type" evidence="11">
    <location>
        <begin position="1441"/>
        <end position="1468"/>
    </location>
</feature>
<feature type="domain" description="C2H2-type" evidence="11">
    <location>
        <begin position="704"/>
        <end position="726"/>
    </location>
</feature>
<dbReference type="Pfam" id="PF13912">
    <property type="entry name" value="zf-C2H2_6"/>
    <property type="match status" value="2"/>
</dbReference>
<feature type="domain" description="C2H2-type" evidence="11">
    <location>
        <begin position="758"/>
        <end position="785"/>
    </location>
</feature>
<keyword evidence="8" id="KW-0539">Nucleus</keyword>
<feature type="domain" description="C2H2-type" evidence="11">
    <location>
        <begin position="1615"/>
        <end position="1642"/>
    </location>
</feature>
<keyword evidence="7" id="KW-0804">Transcription</keyword>
<evidence type="ECO:0000256" key="1">
    <source>
        <dbReference type="ARBA" id="ARBA00004123"/>
    </source>
</evidence>
<name>A0ABR1AS37_POLSC</name>
<dbReference type="Pfam" id="PF00096">
    <property type="entry name" value="zf-C2H2"/>
    <property type="match status" value="16"/>
</dbReference>
<feature type="domain" description="C2H2-type" evidence="11">
    <location>
        <begin position="1977"/>
        <end position="2004"/>
    </location>
</feature>
<keyword evidence="2" id="KW-0479">Metal-binding</keyword>
<gene>
    <name evidence="13" type="ORF">RUM44_009218</name>
</gene>
<dbReference type="InterPro" id="IPR022776">
    <property type="entry name" value="TRM13/UPF0224_CHHC_Znf_dom"/>
</dbReference>
<feature type="domain" description="C2H2-type" evidence="11">
    <location>
        <begin position="1525"/>
        <end position="1552"/>
    </location>
</feature>
<reference evidence="13 14" key="1">
    <citation type="submission" date="2023-09" db="EMBL/GenBank/DDBJ databases">
        <title>Genomes of two closely related lineages of the louse Polyplax serrata with different host specificities.</title>
        <authorList>
            <person name="Martinu J."/>
            <person name="Tarabai H."/>
            <person name="Stefka J."/>
            <person name="Hypsa V."/>
        </authorList>
    </citation>
    <scope>NUCLEOTIDE SEQUENCE [LARGE SCALE GENOMIC DNA]</scope>
    <source>
        <strain evidence="13">98ZLc_SE</strain>
    </source>
</reference>
<comment type="subcellular location">
    <subcellularLocation>
        <location evidence="1">Nucleus</location>
    </subcellularLocation>
</comment>
<comment type="caution">
    <text evidence="13">The sequence shown here is derived from an EMBL/GenBank/DDBJ whole genome shotgun (WGS) entry which is preliminary data.</text>
</comment>
<feature type="domain" description="C2H2-type" evidence="11">
    <location>
        <begin position="1248"/>
        <end position="1275"/>
    </location>
</feature>
<evidence type="ECO:0000256" key="10">
    <source>
        <dbReference type="SAM" id="MobiDB-lite"/>
    </source>
</evidence>
<feature type="domain" description="C2H2-type" evidence="11">
    <location>
        <begin position="1671"/>
        <end position="1694"/>
    </location>
</feature>
<keyword evidence="4 9" id="KW-0863">Zinc-finger</keyword>
<organism evidence="13 14">
    <name type="scientific">Polyplax serrata</name>
    <name type="common">Common mouse louse</name>
    <dbReference type="NCBI Taxonomy" id="468196"/>
    <lineage>
        <taxon>Eukaryota</taxon>
        <taxon>Metazoa</taxon>
        <taxon>Ecdysozoa</taxon>
        <taxon>Arthropoda</taxon>
        <taxon>Hexapoda</taxon>
        <taxon>Insecta</taxon>
        <taxon>Pterygota</taxon>
        <taxon>Neoptera</taxon>
        <taxon>Paraneoptera</taxon>
        <taxon>Psocodea</taxon>
        <taxon>Troctomorpha</taxon>
        <taxon>Phthiraptera</taxon>
        <taxon>Anoplura</taxon>
        <taxon>Polyplacidae</taxon>
        <taxon>Polyplax</taxon>
    </lineage>
</organism>
<accession>A0ABR1AS37</accession>
<feature type="domain" description="C2H2-type" evidence="11">
    <location>
        <begin position="1136"/>
        <end position="1158"/>
    </location>
</feature>
<evidence type="ECO:0000256" key="9">
    <source>
        <dbReference type="PROSITE-ProRule" id="PRU00042"/>
    </source>
</evidence>
<feature type="domain" description="C2H2-type" evidence="11">
    <location>
        <begin position="930"/>
        <end position="958"/>
    </location>
</feature>
<feature type="domain" description="CHHC U11-48K-type" evidence="12">
    <location>
        <begin position="31"/>
        <end position="58"/>
    </location>
</feature>
<evidence type="ECO:0000259" key="12">
    <source>
        <dbReference type="PROSITE" id="PS51800"/>
    </source>
</evidence>
<dbReference type="Pfam" id="PF05206">
    <property type="entry name" value="TRM13"/>
    <property type="match status" value="1"/>
</dbReference>
<feature type="domain" description="C2H2-type" evidence="11">
    <location>
        <begin position="1038"/>
        <end position="1066"/>
    </location>
</feature>
<feature type="domain" description="C2H2-type" evidence="11">
    <location>
        <begin position="1699"/>
        <end position="1722"/>
    </location>
</feature>
<dbReference type="SMART" id="SM00355">
    <property type="entry name" value="ZnF_C2H2"/>
    <property type="match status" value="45"/>
</dbReference>
<feature type="domain" description="C2H2-type" evidence="11">
    <location>
        <begin position="1949"/>
        <end position="1976"/>
    </location>
</feature>
<feature type="compositionally biased region" description="Basic and acidic residues" evidence="10">
    <location>
        <begin position="427"/>
        <end position="443"/>
    </location>
</feature>
<feature type="domain" description="C2H2-type" evidence="11">
    <location>
        <begin position="496"/>
        <end position="523"/>
    </location>
</feature>
<dbReference type="InterPro" id="IPR036236">
    <property type="entry name" value="Znf_C2H2_sf"/>
</dbReference>
<feature type="domain" description="C2H2-type" evidence="11">
    <location>
        <begin position="851"/>
        <end position="878"/>
    </location>
</feature>
<feature type="domain" description="C2H2-type" evidence="11">
    <location>
        <begin position="617"/>
        <end position="644"/>
    </location>
</feature>
<feature type="domain" description="C2H2-type" evidence="11">
    <location>
        <begin position="1921"/>
        <end position="1948"/>
    </location>
</feature>
<feature type="domain" description="C2H2-type" evidence="11">
    <location>
        <begin position="810"/>
        <end position="837"/>
    </location>
</feature>
<dbReference type="PROSITE" id="PS50157">
    <property type="entry name" value="ZINC_FINGER_C2H2_2"/>
    <property type="match status" value="41"/>
</dbReference>
<feature type="region of interest" description="Disordered" evidence="10">
    <location>
        <begin position="403"/>
        <end position="443"/>
    </location>
</feature>
<evidence type="ECO:0000313" key="14">
    <source>
        <dbReference type="Proteomes" id="UP001359485"/>
    </source>
</evidence>
<sequence length="2043" mass="234495">MAPKAGKKFCVEHGGVERHVSVEDAEEEGDRMPCPYDSKHSCYVKKLRKHLKKCNSRPKDLPEYITPGINLTDSTMPGVQEVTYPISSVPEDVLLHLIERINSVYAEEKLNCKKSILTHSCMELALSNSEMGMNTKKHLIQNSSLIKNMEGNGFLKENMTFVEFGAGRGHLGFWISQAVNEKTNCSLVLIDKASHRHKSDNKLKGVSPVSTERIRADIADVELAKVSLLRESKNAVVGVTKHLCGIATDLALRCIARGKSGGLNVAGVVMAFCCHHRCTWTSYVGKEFLLQKGFTPEEFSALCSISSWATCGSGRPRWKSAETTPEIVGEETDRYKRHGLTQEVREEIGRKCKLILNHGRLRYLEQHGFEGTFPNKVGDNRVGKITSSLEKFKEAPKRFIRKKNLSSEGPVESKAKRTRSSRALVVKSDKKTRDDPNKLKSRLRDKQKSEVKYWCDSCDACFTDKKLCRQHVMKHVEENQMNGNSLDEKTRKEPKHVCLVCNIKFLSQDLYNQHQNIHTGERPFKCDMCDKSYPLKLSLGKHKVIKHNPNYKPKKPSKRLQCEECGKQFAYSHSLKSHLMTHTGLKPYVCSHCGKSLTTRQTLYEHVNAIHTGNKPYACDECDKSFVTSKILRLHKKIHLKDKPHVCKMCGKGFTQSTPLLFHMRYHLGQKPFTCSHCNKGFVSVSLMKRHIRLSHEECNKEILHCSQCPEIFYSKLLLRKHKKVHWPTVYTCDSCQKTFDLRSKYNRHMRSHNKLDLSCGQCGKVLSSKSSLKRHFKTHLNENHKTLGHIMVFQQISGANLQTVKNSLYKCIICGKSYETEIKLYLHITSHSREVMASKSDEESSKHKKYKCDVCEFSCRTVKAISQHRRTHSNTNKENRSPNGFAKKKRLGRRVQEMPDTHECEICGETYETLTEFYCHTATHENRPFQCKICGKRYNGKHELNLHVKTNHRKKGAGYQCDMCEEVFKTRGKVQIHVETSHPEENKIDDAASSPSFLEAMEQDEKELKCAFCELIFHAENDLRGHLKQHSSEEEYCECDVCKKCFTSKKRILQHLVKTHLKGKLYEDDEEEDEEEAIILEDNECDNNEKDEEKTKKKRLGKPEKPFKCDEENCQYSTTQHSLLKSHKFKHNPFYECVTCQEKFPSRQDLKGHMKIHGDRPYKCDQCNKCYKDKHGLGWHKKVQHDPSRLKFTCELCGKTYPFDSLLTQHINLTHATEKQSVCDICGKNVSKTYLPMHRRTHGEKHYACDVCHKTFLEKAYLKRHKMIHTGEKPFLAVYSSSQEDSLEQALCESGVRQQTEPKATRRRIKGMKKVTAKRKKEIENLIVDIFQQKLQKKQGNSCIDDTVTDETRTSTKESTSGLASKVLEEDMLTCGNIDDMKSDGGGRGFSGDVTPGSEKGGKKRTKTKKIITCEFCGKNFERNGNYLEHRRTHTGEKPYECGVCLMRFGSHAGLSRHKFVHQDSRTFACDICNKIFKHQIQLKYHKETHTNTTPLNCDMCSYVTLSKHYLNLHRATHVNRDRFVCGACNKGFNSRTYLLEHMNKHSGDKPFLCDKCGKSYPARYSLAIHKQMKHDPNYKPRGRVPCQFCGKMILNRKQDLVRHRGIHTGEKPYVCHFCGKAVTNRESLKTHVRLHTGEKPFSCDTCGSNFVSKNLLRVHKRTHTGEKPYCCTLCDKSFTQRSSLVVHQRTHATSCLLECEHCKKTFSNFNALQEHMKTHASGILVYRVPNGIRNKKSVGDQRTKKSSYFCKVCAKNFPTAYKLARHSVSHGNERPYKCPTCQKSFKRSQELKSHVKLHTEERQYKCDLCPATFYLPSRLRVHVNRHIAAYQFRCSKCDKGFHTTTELKCHDSLHHGTGKHICTVCGKLFPHNSALEKHIRTHDPDFIVQKYKCNACEKAFVHKSSLNIHKLTNHSESSFICDICGRKLKSKATLNWHLMTHTGEKSSECEVCGKRFAKKANLIVHKLTHSGEKLHVCDKCGRSFSQRCSLTIHERYHTGERPYPCILCGKGFVSRSQMNTHIKSQHHNETSQSSVMSPTIS</sequence>
<evidence type="ECO:0000256" key="7">
    <source>
        <dbReference type="ARBA" id="ARBA00023163"/>
    </source>
</evidence>
<keyword evidence="14" id="KW-1185">Reference proteome</keyword>
<evidence type="ECO:0000256" key="8">
    <source>
        <dbReference type="ARBA" id="ARBA00023242"/>
    </source>
</evidence>
<feature type="compositionally biased region" description="Polar residues" evidence="10">
    <location>
        <begin position="2032"/>
        <end position="2043"/>
    </location>
</feature>
<evidence type="ECO:0000256" key="6">
    <source>
        <dbReference type="ARBA" id="ARBA00023015"/>
    </source>
</evidence>
<dbReference type="PANTHER" id="PTHR47772">
    <property type="entry name" value="ZINC FINGER PROTEIN 200"/>
    <property type="match status" value="1"/>
</dbReference>
<feature type="region of interest" description="Disordered" evidence="10">
    <location>
        <begin position="869"/>
        <end position="893"/>
    </location>
</feature>
<evidence type="ECO:0000259" key="11">
    <source>
        <dbReference type="PROSITE" id="PS50157"/>
    </source>
</evidence>
<feature type="domain" description="C2H2-type" evidence="11">
    <location>
        <begin position="1469"/>
        <end position="1496"/>
    </location>
</feature>
<feature type="domain" description="C2H2-type" evidence="11">
    <location>
        <begin position="1009"/>
        <end position="1036"/>
    </location>
</feature>
<dbReference type="InterPro" id="IPR007871">
    <property type="entry name" value="Methyltransferase_TRM13"/>
</dbReference>
<feature type="domain" description="C2H2-type" evidence="11">
    <location>
        <begin position="1193"/>
        <end position="1221"/>
    </location>
</feature>
<evidence type="ECO:0000256" key="4">
    <source>
        <dbReference type="ARBA" id="ARBA00022771"/>
    </source>
</evidence>
<dbReference type="InterPro" id="IPR013087">
    <property type="entry name" value="Znf_C2H2_type"/>
</dbReference>
<keyword evidence="6" id="KW-0805">Transcription regulation</keyword>
<feature type="domain" description="C2H2-type" evidence="11">
    <location>
        <begin position="960"/>
        <end position="988"/>
    </location>
</feature>
<dbReference type="Pfam" id="PF05253">
    <property type="entry name" value="zf-U11-48K"/>
    <property type="match status" value="1"/>
</dbReference>
<dbReference type="Pfam" id="PF13894">
    <property type="entry name" value="zf-C2H2_4"/>
    <property type="match status" value="1"/>
</dbReference>
<dbReference type="Gene3D" id="3.30.160.60">
    <property type="entry name" value="Classic Zinc Finger"/>
    <property type="match status" value="32"/>
</dbReference>
<feature type="domain" description="C2H2-type" evidence="11">
    <location>
        <begin position="1862"/>
        <end position="1884"/>
    </location>
</feature>
<proteinExistence type="predicted"/>
<feature type="domain" description="C2H2-type" evidence="11">
    <location>
        <begin position="673"/>
        <end position="701"/>
    </location>
</feature>
<feature type="domain" description="C2H2-type" evidence="11">
    <location>
        <begin position="1893"/>
        <end position="1921"/>
    </location>
</feature>
<feature type="domain" description="C2H2-type" evidence="11">
    <location>
        <begin position="645"/>
        <end position="672"/>
    </location>
</feature>
<feature type="domain" description="C2H2-type" evidence="11">
    <location>
        <begin position="524"/>
        <end position="552"/>
    </location>
</feature>
<dbReference type="InterPro" id="IPR050636">
    <property type="entry name" value="C2H2-ZF_domain-containing"/>
</dbReference>
<evidence type="ECO:0000256" key="5">
    <source>
        <dbReference type="ARBA" id="ARBA00022833"/>
    </source>
</evidence>
<evidence type="ECO:0000313" key="13">
    <source>
        <dbReference type="EMBL" id="KAK6626741.1"/>
    </source>
</evidence>
<dbReference type="Proteomes" id="UP001359485">
    <property type="component" value="Unassembled WGS sequence"/>
</dbReference>
<feature type="domain" description="C2H2-type" evidence="11">
    <location>
        <begin position="1586"/>
        <end position="1614"/>
    </location>
</feature>
<feature type="domain" description="C2H2-type" evidence="11">
    <location>
        <begin position="1806"/>
        <end position="1833"/>
    </location>
</feature>
<feature type="domain" description="C2H2-type" evidence="11">
    <location>
        <begin position="453"/>
        <end position="480"/>
    </location>
</feature>
<feature type="domain" description="C2H2-type" evidence="11">
    <location>
        <begin position="2005"/>
        <end position="2033"/>
    </location>
</feature>
<feature type="domain" description="C2H2-type" evidence="11">
    <location>
        <begin position="1163"/>
        <end position="1191"/>
    </location>
</feature>
<evidence type="ECO:0000256" key="2">
    <source>
        <dbReference type="ARBA" id="ARBA00022723"/>
    </source>
</evidence>
<feature type="region of interest" description="Disordered" evidence="10">
    <location>
        <begin position="1385"/>
        <end position="1404"/>
    </location>
</feature>
<feature type="domain" description="C2H2-type" evidence="11">
    <location>
        <begin position="588"/>
        <end position="616"/>
    </location>
</feature>
<keyword evidence="3" id="KW-0677">Repeat</keyword>
<dbReference type="PANTHER" id="PTHR47772:SF7">
    <property type="entry name" value="ZINC FINGER PROTEIN 160"/>
    <property type="match status" value="1"/>
</dbReference>
<feature type="domain" description="C2H2-type" evidence="11">
    <location>
        <begin position="1750"/>
        <end position="1777"/>
    </location>
</feature>
<feature type="domain" description="C2H2-type" evidence="11">
    <location>
        <begin position="1834"/>
        <end position="1861"/>
    </location>
</feature>
<feature type="region of interest" description="Disordered" evidence="10">
    <location>
        <begin position="2024"/>
        <end position="2043"/>
    </location>
</feature>
<dbReference type="PROSITE" id="PS00028">
    <property type="entry name" value="ZINC_FINGER_C2H2_1"/>
    <property type="match status" value="37"/>
</dbReference>
<keyword evidence="5" id="KW-0862">Zinc</keyword>
<evidence type="ECO:0000256" key="3">
    <source>
        <dbReference type="ARBA" id="ARBA00022737"/>
    </source>
</evidence>
<feature type="domain" description="C2H2-type" evidence="11">
    <location>
        <begin position="1413"/>
        <end position="1440"/>
    </location>
</feature>
<dbReference type="Pfam" id="PF12874">
    <property type="entry name" value="zf-met"/>
    <property type="match status" value="1"/>
</dbReference>
<feature type="domain" description="C2H2-type" evidence="11">
    <location>
        <begin position="560"/>
        <end position="587"/>
    </location>
</feature>
<protein>
    <submittedName>
        <fullName evidence="13">Uncharacterized protein</fullName>
    </submittedName>
</protein>
<dbReference type="PROSITE" id="PS51800">
    <property type="entry name" value="ZF_CHHC_U11_48K"/>
    <property type="match status" value="1"/>
</dbReference>
<dbReference type="EMBL" id="JAWJWF010000045">
    <property type="protein sequence ID" value="KAK6626741.1"/>
    <property type="molecule type" value="Genomic_DNA"/>
</dbReference>
<dbReference type="SUPFAM" id="SSF57667">
    <property type="entry name" value="beta-beta-alpha zinc fingers"/>
    <property type="match status" value="23"/>
</dbReference>